<dbReference type="SMART" id="SM00369">
    <property type="entry name" value="LRR_TYP"/>
    <property type="match status" value="6"/>
</dbReference>
<evidence type="ECO:0000256" key="27">
    <source>
        <dbReference type="SAM" id="Phobius"/>
    </source>
</evidence>
<dbReference type="SUPFAM" id="SSF52058">
    <property type="entry name" value="L domain-like"/>
    <property type="match status" value="1"/>
</dbReference>
<evidence type="ECO:0000256" key="26">
    <source>
        <dbReference type="SAM" id="MobiDB-lite"/>
    </source>
</evidence>
<comment type="similarity">
    <text evidence="4">Belongs to the immunoglobulin superfamily. AMIGO family.</text>
</comment>
<keyword evidence="19" id="KW-0966">Cell projection</keyword>
<dbReference type="InterPro" id="IPR003599">
    <property type="entry name" value="Ig_sub"/>
</dbReference>
<comment type="caution">
    <text evidence="29">The sequence shown here is derived from an EMBL/GenBank/DDBJ whole genome shotgun (WGS) entry which is preliminary data.</text>
</comment>
<keyword evidence="20" id="KW-0393">Immunoglobulin domain</keyword>
<evidence type="ECO:0000256" key="21">
    <source>
        <dbReference type="ARBA" id="ARBA00056863"/>
    </source>
</evidence>
<dbReference type="GO" id="GO:0007155">
    <property type="term" value="P:cell adhesion"/>
    <property type="evidence" value="ECO:0007669"/>
    <property type="project" value="UniProtKB-KW"/>
</dbReference>
<evidence type="ECO:0000256" key="2">
    <source>
        <dbReference type="ARBA" id="ARBA00004279"/>
    </source>
</evidence>
<dbReference type="Pfam" id="PF13927">
    <property type="entry name" value="Ig_3"/>
    <property type="match status" value="1"/>
</dbReference>
<evidence type="ECO:0000256" key="25">
    <source>
        <dbReference type="ARBA" id="ARBA00080086"/>
    </source>
</evidence>
<protein>
    <recommendedName>
        <fullName evidence="23">Amphoterin-induced protein 1</fullName>
    </recommendedName>
    <alternativeName>
        <fullName evidence="25">AMIGO-1</fullName>
    </alternativeName>
    <alternativeName>
        <fullName evidence="24">Alivin-2</fullName>
    </alternativeName>
</protein>
<dbReference type="Proteomes" id="UP001066276">
    <property type="component" value="Chromosome 6"/>
</dbReference>
<dbReference type="GO" id="GO:0005886">
    <property type="term" value="C:plasma membrane"/>
    <property type="evidence" value="ECO:0007669"/>
    <property type="project" value="UniProtKB-SubCell"/>
</dbReference>
<dbReference type="FunFam" id="2.60.40.10:FF:001123">
    <property type="entry name" value="Amphoterin-induced protein 1 isoform X2"/>
    <property type="match status" value="1"/>
</dbReference>
<keyword evidence="11" id="KW-0677">Repeat</keyword>
<dbReference type="PANTHER" id="PTHR24368">
    <property type="entry name" value="AMPHOTERIN-INDUCED PROTEIN"/>
    <property type="match status" value="1"/>
</dbReference>
<keyword evidence="30" id="KW-1185">Reference proteome</keyword>
<evidence type="ECO:0000256" key="1">
    <source>
        <dbReference type="ARBA" id="ARBA00004251"/>
    </source>
</evidence>
<dbReference type="SMART" id="SM00409">
    <property type="entry name" value="IG"/>
    <property type="match status" value="1"/>
</dbReference>
<dbReference type="Gene3D" id="2.60.40.10">
    <property type="entry name" value="Immunoglobulins"/>
    <property type="match status" value="1"/>
</dbReference>
<dbReference type="GO" id="GO:0051130">
    <property type="term" value="P:positive regulation of cellular component organization"/>
    <property type="evidence" value="ECO:0007669"/>
    <property type="project" value="UniProtKB-ARBA"/>
</dbReference>
<sequence>MSLRALGVEGSELNCRTTCICASNIVSCSKKELVTIPTRLPRYTAILDLSYNSLTRLRAEWLHAPLNRLHSLLLSHNELTFVSTEAFLLVPHLKHLDLSSNKIKALEENLFSELQELQVLLLYNNLIAHIDRTAFDDMSSLQKLYLSQNHITRFPLELVKDGTKLPELLLLDLSSNKLKTLPVPDLKELPAWIRNGLYLHSNPLTCDCQLYSLFMHWHIRQLVSVVDFHEDLKCVMMTSEKPTVSIFSLDGVQLMNCSVIKESDVEAYLGETVTIDCDTKQRGMTQVWVTPNNELVPPKASHSTNRTMAVLGNGSLQIRPIRVEDRGTYTCYAQSEMFNETLFVTLMVYNFTQHGHQDTLNTAYTTLVGCIASVILVLIYLYLTPCRCCCRGDEKKENEDSIHSSMLSATPNHETASDKVALNRHVAFIEPSGNLQGQNGKLKPNGAQEGPDGKRTQKPPRKMSDPGSVSSAFSDTPIVV</sequence>
<evidence type="ECO:0000256" key="10">
    <source>
        <dbReference type="ARBA" id="ARBA00022729"/>
    </source>
</evidence>
<keyword evidence="8" id="KW-0433">Leucine-rich repeat</keyword>
<comment type="subunit">
    <text evidence="22">Homodimer, and heterodimer with AMIGO2 and AMIGO3. Interacts with KCNB1.</text>
</comment>
<organism evidence="29 30">
    <name type="scientific">Pleurodeles waltl</name>
    <name type="common">Iberian ribbed newt</name>
    <dbReference type="NCBI Taxonomy" id="8319"/>
    <lineage>
        <taxon>Eukaryota</taxon>
        <taxon>Metazoa</taxon>
        <taxon>Chordata</taxon>
        <taxon>Craniata</taxon>
        <taxon>Vertebrata</taxon>
        <taxon>Euteleostomi</taxon>
        <taxon>Amphibia</taxon>
        <taxon>Batrachia</taxon>
        <taxon>Caudata</taxon>
        <taxon>Salamandroidea</taxon>
        <taxon>Salamandridae</taxon>
        <taxon>Pleurodelinae</taxon>
        <taxon>Pleurodeles</taxon>
    </lineage>
</organism>
<dbReference type="GO" id="GO:0030154">
    <property type="term" value="P:cell differentiation"/>
    <property type="evidence" value="ECO:0007669"/>
    <property type="project" value="UniProtKB-KW"/>
</dbReference>
<evidence type="ECO:0000256" key="12">
    <source>
        <dbReference type="ARBA" id="ARBA00022782"/>
    </source>
</evidence>
<dbReference type="InterPro" id="IPR036179">
    <property type="entry name" value="Ig-like_dom_sf"/>
</dbReference>
<dbReference type="GO" id="GO:0007420">
    <property type="term" value="P:brain development"/>
    <property type="evidence" value="ECO:0007669"/>
    <property type="project" value="TreeGrafter"/>
</dbReference>
<evidence type="ECO:0000256" key="5">
    <source>
        <dbReference type="ARBA" id="ARBA00022473"/>
    </source>
</evidence>
<name>A0AAV7QBB8_PLEWA</name>
<dbReference type="Gene3D" id="3.80.10.10">
    <property type="entry name" value="Ribonuclease Inhibitor"/>
    <property type="match status" value="1"/>
</dbReference>
<keyword evidence="5" id="KW-0217">Developmental protein</keyword>
<evidence type="ECO:0000256" key="14">
    <source>
        <dbReference type="ARBA" id="ARBA00022902"/>
    </source>
</evidence>
<feature type="domain" description="Ig-like" evidence="28">
    <location>
        <begin position="242"/>
        <end position="345"/>
    </location>
</feature>
<dbReference type="Pfam" id="PF13855">
    <property type="entry name" value="LRR_8"/>
    <property type="match status" value="1"/>
</dbReference>
<dbReference type="InterPro" id="IPR003591">
    <property type="entry name" value="Leu-rich_rpt_typical-subtyp"/>
</dbReference>
<feature type="transmembrane region" description="Helical" evidence="27">
    <location>
        <begin position="363"/>
        <end position="383"/>
    </location>
</feature>
<evidence type="ECO:0000256" key="4">
    <source>
        <dbReference type="ARBA" id="ARBA00005670"/>
    </source>
</evidence>
<dbReference type="PROSITE" id="PS51450">
    <property type="entry name" value="LRR"/>
    <property type="match status" value="3"/>
</dbReference>
<comment type="subcellular location">
    <subcellularLocation>
        <location evidence="1">Cell membrane</location>
        <topology evidence="1">Single-pass type I membrane protein</topology>
    </subcellularLocation>
    <subcellularLocation>
        <location evidence="2">Cell projection</location>
        <location evidence="2">Dendrite</location>
    </subcellularLocation>
    <subcellularLocation>
        <location evidence="3">Perikaryon</location>
    </subcellularLocation>
</comment>
<dbReference type="InterPro" id="IPR032675">
    <property type="entry name" value="LRR_dom_sf"/>
</dbReference>
<dbReference type="AlphaFoldDB" id="A0AAV7QBB8"/>
<keyword evidence="14" id="KW-0524">Neurogenesis</keyword>
<evidence type="ECO:0000256" key="6">
    <source>
        <dbReference type="ARBA" id="ARBA00022475"/>
    </source>
</evidence>
<evidence type="ECO:0000256" key="11">
    <source>
        <dbReference type="ARBA" id="ARBA00022737"/>
    </source>
</evidence>
<gene>
    <name evidence="29" type="ORF">NDU88_004228</name>
</gene>
<evidence type="ECO:0000256" key="15">
    <source>
        <dbReference type="ARBA" id="ARBA00022989"/>
    </source>
</evidence>
<dbReference type="GO" id="GO:0030425">
    <property type="term" value="C:dendrite"/>
    <property type="evidence" value="ECO:0007669"/>
    <property type="project" value="UniProtKB-SubCell"/>
</dbReference>
<dbReference type="GO" id="GO:0043204">
    <property type="term" value="C:perikaryon"/>
    <property type="evidence" value="ECO:0007669"/>
    <property type="project" value="UniProtKB-SubCell"/>
</dbReference>
<evidence type="ECO:0000256" key="13">
    <source>
        <dbReference type="ARBA" id="ARBA00022889"/>
    </source>
</evidence>
<dbReference type="SMART" id="SM00408">
    <property type="entry name" value="IGc2"/>
    <property type="match status" value="1"/>
</dbReference>
<feature type="region of interest" description="Disordered" evidence="26">
    <location>
        <begin position="432"/>
        <end position="480"/>
    </location>
</feature>
<evidence type="ECO:0000256" key="24">
    <source>
        <dbReference type="ARBA" id="ARBA00075224"/>
    </source>
</evidence>
<dbReference type="FunFam" id="3.80.10.10:FF:000181">
    <property type="entry name" value="amphoterin-induced protein 1 isoform X1"/>
    <property type="match status" value="1"/>
</dbReference>
<accession>A0AAV7QBB8</accession>
<dbReference type="InterPro" id="IPR013783">
    <property type="entry name" value="Ig-like_fold"/>
</dbReference>
<proteinExistence type="inferred from homology"/>
<evidence type="ECO:0000256" key="7">
    <source>
        <dbReference type="ARBA" id="ARBA00022553"/>
    </source>
</evidence>
<dbReference type="EMBL" id="JANPWB010000010">
    <property type="protein sequence ID" value="KAJ1137832.1"/>
    <property type="molecule type" value="Genomic_DNA"/>
</dbReference>
<evidence type="ECO:0000259" key="28">
    <source>
        <dbReference type="PROSITE" id="PS50835"/>
    </source>
</evidence>
<dbReference type="PROSITE" id="PS50835">
    <property type="entry name" value="IG_LIKE"/>
    <property type="match status" value="1"/>
</dbReference>
<evidence type="ECO:0000256" key="18">
    <source>
        <dbReference type="ARBA" id="ARBA00023180"/>
    </source>
</evidence>
<evidence type="ECO:0000256" key="19">
    <source>
        <dbReference type="ARBA" id="ARBA00023273"/>
    </source>
</evidence>
<dbReference type="SUPFAM" id="SSF48726">
    <property type="entry name" value="Immunoglobulin"/>
    <property type="match status" value="1"/>
</dbReference>
<keyword evidence="6" id="KW-1003">Cell membrane</keyword>
<dbReference type="PANTHER" id="PTHR24368:SF1">
    <property type="entry name" value="AMPHOTERIN-INDUCED PROTEIN 1"/>
    <property type="match status" value="1"/>
</dbReference>
<dbReference type="InterPro" id="IPR007110">
    <property type="entry name" value="Ig-like_dom"/>
</dbReference>
<dbReference type="InterPro" id="IPR031283">
    <property type="entry name" value="AMIGO"/>
</dbReference>
<evidence type="ECO:0000256" key="22">
    <source>
        <dbReference type="ARBA" id="ARBA00062631"/>
    </source>
</evidence>
<keyword evidence="13" id="KW-0130">Cell adhesion</keyword>
<keyword evidence="10" id="KW-0732">Signal</keyword>
<keyword evidence="18" id="KW-0325">Glycoprotein</keyword>
<comment type="function">
    <text evidence="21">Promotes growth and fasciculation of neurites from cultured hippocampal neurons. May be involved in fasciculation as well as myelination of developing neural axons. May have a role in regeneration as well as neural plasticity in the adult nervous system. May mediate homophilic as well as heterophilic cell-cell interaction and contribute to signal transduction through its intracellular domain. Assembled with KCNB1 modulates the gating characteristics of the delayed rectifier voltage-dependent potassium channel KCNB1.</text>
</comment>
<dbReference type="InterPro" id="IPR001611">
    <property type="entry name" value="Leu-rich_rpt"/>
</dbReference>
<evidence type="ECO:0000313" key="30">
    <source>
        <dbReference type="Proteomes" id="UP001066276"/>
    </source>
</evidence>
<keyword evidence="17" id="KW-1015">Disulfide bond</keyword>
<evidence type="ECO:0000256" key="8">
    <source>
        <dbReference type="ARBA" id="ARBA00022614"/>
    </source>
</evidence>
<reference evidence="29" key="1">
    <citation type="journal article" date="2022" name="bioRxiv">
        <title>Sequencing and chromosome-scale assembly of the giantPleurodeles waltlgenome.</title>
        <authorList>
            <person name="Brown T."/>
            <person name="Elewa A."/>
            <person name="Iarovenko S."/>
            <person name="Subramanian E."/>
            <person name="Araus A.J."/>
            <person name="Petzold A."/>
            <person name="Susuki M."/>
            <person name="Suzuki K.-i.T."/>
            <person name="Hayashi T."/>
            <person name="Toyoda A."/>
            <person name="Oliveira C."/>
            <person name="Osipova E."/>
            <person name="Leigh N.D."/>
            <person name="Simon A."/>
            <person name="Yun M.H."/>
        </authorList>
    </citation>
    <scope>NUCLEOTIDE SEQUENCE</scope>
    <source>
        <strain evidence="29">20211129_DDA</strain>
        <tissue evidence="29">Liver</tissue>
    </source>
</reference>
<keyword evidence="12" id="KW-0221">Differentiation</keyword>
<keyword evidence="9 27" id="KW-0812">Transmembrane</keyword>
<evidence type="ECO:0000256" key="20">
    <source>
        <dbReference type="ARBA" id="ARBA00023319"/>
    </source>
</evidence>
<dbReference type="InterPro" id="IPR003598">
    <property type="entry name" value="Ig_sub2"/>
</dbReference>
<evidence type="ECO:0000256" key="16">
    <source>
        <dbReference type="ARBA" id="ARBA00023136"/>
    </source>
</evidence>
<evidence type="ECO:0000256" key="23">
    <source>
        <dbReference type="ARBA" id="ARBA00069267"/>
    </source>
</evidence>
<dbReference type="GO" id="GO:0051962">
    <property type="term" value="P:positive regulation of nervous system development"/>
    <property type="evidence" value="ECO:0007669"/>
    <property type="project" value="UniProtKB-ARBA"/>
</dbReference>
<evidence type="ECO:0000256" key="17">
    <source>
        <dbReference type="ARBA" id="ARBA00023157"/>
    </source>
</evidence>
<keyword evidence="15 27" id="KW-1133">Transmembrane helix</keyword>
<evidence type="ECO:0000256" key="9">
    <source>
        <dbReference type="ARBA" id="ARBA00022692"/>
    </source>
</evidence>
<evidence type="ECO:0000313" key="29">
    <source>
        <dbReference type="EMBL" id="KAJ1137832.1"/>
    </source>
</evidence>
<keyword evidence="16 27" id="KW-0472">Membrane</keyword>
<keyword evidence="7" id="KW-0597">Phosphoprotein</keyword>
<dbReference type="PRINTS" id="PR00019">
    <property type="entry name" value="LEURICHRPT"/>
</dbReference>
<evidence type="ECO:0000256" key="3">
    <source>
        <dbReference type="ARBA" id="ARBA00004484"/>
    </source>
</evidence>